<reference evidence="12" key="1">
    <citation type="submission" date="2020-01" db="EMBL/GenBank/DDBJ databases">
        <authorList>
            <person name="Mishra B."/>
        </authorList>
    </citation>
    <scope>NUCLEOTIDE SEQUENCE [LARGE SCALE GENOMIC DNA]</scope>
</reference>
<evidence type="ECO:0000259" key="11">
    <source>
        <dbReference type="PROSITE" id="PS50884"/>
    </source>
</evidence>
<dbReference type="EMBL" id="CACVBM020001296">
    <property type="protein sequence ID" value="CAA7044355.1"/>
    <property type="molecule type" value="Genomic_DNA"/>
</dbReference>
<evidence type="ECO:0000256" key="8">
    <source>
        <dbReference type="PROSITE-ProRule" id="PRU00071"/>
    </source>
</evidence>
<keyword evidence="6 9" id="KW-0804">Transcription</keyword>
<feature type="region of interest" description="Disordered" evidence="10">
    <location>
        <begin position="288"/>
        <end position="314"/>
    </location>
</feature>
<evidence type="ECO:0000313" key="13">
    <source>
        <dbReference type="Proteomes" id="UP000467841"/>
    </source>
</evidence>
<feature type="region of interest" description="Disordered" evidence="10">
    <location>
        <begin position="328"/>
        <end position="374"/>
    </location>
</feature>
<comment type="caution">
    <text evidence="12">The sequence shown here is derived from an EMBL/GenBank/DDBJ whole genome shotgun (WGS) entry which is preliminary data.</text>
</comment>
<gene>
    <name evidence="12" type="ORF">MERR_LOCUS31590</name>
</gene>
<sequence length="374" mass="41094">MDATKWTQGFQEMMNVKPMEQIMIPNNSTHQSNTTSNARPNTILTSNGVSAPGTTVSGVSNNNNTAVVVERKARPQEKLNCPRCNSTNTKFCYYNNYSLTQPRYFCKGCRRYWTEGGSLRNVPVGGSSRKNKRSSSSSSNILQTTPSSLGLTTTLPDLNPPILFSNQIHNKPKGSSQDLNLLSFPVMQDQHHQHHHVHMSQFLQMPKMEGNGNIAHQQPSSSSSLYGSSSSPVSALELLRTGVNVSSRSGINSFMPSGPMMDASNNVLYTSSGFPTMVDYKPSNLSFSTDHQGLGHNNNNNNRSDDAHNDHHQGRVLFPFGDQMKELSSSITQEVDHDDNQQQKSHGNNNNNNSSPNNGYWSGMFSTTGGGSSW</sequence>
<feature type="compositionally biased region" description="Low complexity" evidence="10">
    <location>
        <begin position="220"/>
        <end position="229"/>
    </location>
</feature>
<dbReference type="Pfam" id="PF02701">
    <property type="entry name" value="Zn_ribbon_Dof"/>
    <property type="match status" value="1"/>
</dbReference>
<dbReference type="OrthoDB" id="1927254at2759"/>
<dbReference type="Proteomes" id="UP000467841">
    <property type="component" value="Unassembled WGS sequence"/>
</dbReference>
<feature type="compositionally biased region" description="Low complexity" evidence="10">
    <location>
        <begin position="134"/>
        <end position="152"/>
    </location>
</feature>
<keyword evidence="7 8" id="KW-0539">Nucleus</keyword>
<dbReference type="GO" id="GO:0003700">
    <property type="term" value="F:DNA-binding transcription factor activity"/>
    <property type="evidence" value="ECO:0007669"/>
    <property type="project" value="UniProtKB-UniRule"/>
</dbReference>
<keyword evidence="3 9" id="KW-0862">Zinc</keyword>
<evidence type="ECO:0000256" key="2">
    <source>
        <dbReference type="ARBA" id="ARBA00022771"/>
    </source>
</evidence>
<evidence type="ECO:0000256" key="3">
    <source>
        <dbReference type="ARBA" id="ARBA00022833"/>
    </source>
</evidence>
<evidence type="ECO:0000256" key="9">
    <source>
        <dbReference type="RuleBase" id="RU369094"/>
    </source>
</evidence>
<dbReference type="InterPro" id="IPR045174">
    <property type="entry name" value="Dof"/>
</dbReference>
<dbReference type="PROSITE" id="PS50884">
    <property type="entry name" value="ZF_DOF_2"/>
    <property type="match status" value="1"/>
</dbReference>
<dbReference type="PROSITE" id="PS01361">
    <property type="entry name" value="ZF_DOF_1"/>
    <property type="match status" value="1"/>
</dbReference>
<evidence type="ECO:0000256" key="6">
    <source>
        <dbReference type="ARBA" id="ARBA00023163"/>
    </source>
</evidence>
<evidence type="ECO:0000256" key="5">
    <source>
        <dbReference type="ARBA" id="ARBA00023125"/>
    </source>
</evidence>
<accession>A0A6D2JRM5</accession>
<name>A0A6D2JRM5_9BRAS</name>
<keyword evidence="2 8" id="KW-0863">Zinc-finger</keyword>
<proteinExistence type="predicted"/>
<comment type="function">
    <text evidence="9">Transcription factor that binds specifically to a 5'-AA[AG]G-3' consensus core sequence.</text>
</comment>
<dbReference type="InterPro" id="IPR003851">
    <property type="entry name" value="Znf_Dof"/>
</dbReference>
<evidence type="ECO:0000256" key="10">
    <source>
        <dbReference type="SAM" id="MobiDB-lite"/>
    </source>
</evidence>
<feature type="domain" description="Dof-type" evidence="11">
    <location>
        <begin position="79"/>
        <end position="133"/>
    </location>
</feature>
<dbReference type="PANTHER" id="PTHR31992">
    <property type="entry name" value="DOF ZINC FINGER PROTEIN DOF1.4-RELATED"/>
    <property type="match status" value="1"/>
</dbReference>
<feature type="compositionally biased region" description="Low complexity" evidence="10">
    <location>
        <begin position="342"/>
        <end position="367"/>
    </location>
</feature>
<dbReference type="GO" id="GO:0005634">
    <property type="term" value="C:nucleus"/>
    <property type="evidence" value="ECO:0007669"/>
    <property type="project" value="UniProtKB-SubCell"/>
</dbReference>
<evidence type="ECO:0000313" key="12">
    <source>
        <dbReference type="EMBL" id="CAA7044355.1"/>
    </source>
</evidence>
<keyword evidence="1 9" id="KW-0479">Metal-binding</keyword>
<organism evidence="12 13">
    <name type="scientific">Microthlaspi erraticum</name>
    <dbReference type="NCBI Taxonomy" id="1685480"/>
    <lineage>
        <taxon>Eukaryota</taxon>
        <taxon>Viridiplantae</taxon>
        <taxon>Streptophyta</taxon>
        <taxon>Embryophyta</taxon>
        <taxon>Tracheophyta</taxon>
        <taxon>Spermatophyta</taxon>
        <taxon>Magnoliopsida</taxon>
        <taxon>eudicotyledons</taxon>
        <taxon>Gunneridae</taxon>
        <taxon>Pentapetalae</taxon>
        <taxon>rosids</taxon>
        <taxon>malvids</taxon>
        <taxon>Brassicales</taxon>
        <taxon>Brassicaceae</taxon>
        <taxon>Coluteocarpeae</taxon>
        <taxon>Microthlaspi</taxon>
    </lineage>
</organism>
<dbReference type="PANTHER" id="PTHR31992:SF182">
    <property type="entry name" value="DOF ZINC FINGER PROTEIN DOF2.5"/>
    <property type="match status" value="1"/>
</dbReference>
<dbReference type="GO" id="GO:0008270">
    <property type="term" value="F:zinc ion binding"/>
    <property type="evidence" value="ECO:0007669"/>
    <property type="project" value="UniProtKB-KW"/>
</dbReference>
<feature type="region of interest" description="Disordered" evidence="10">
    <location>
        <begin position="120"/>
        <end position="152"/>
    </location>
</feature>
<evidence type="ECO:0000256" key="4">
    <source>
        <dbReference type="ARBA" id="ARBA00023015"/>
    </source>
</evidence>
<comment type="subcellular location">
    <subcellularLocation>
        <location evidence="8 9">Nucleus</location>
    </subcellularLocation>
</comment>
<keyword evidence="13" id="KW-1185">Reference proteome</keyword>
<protein>
    <recommendedName>
        <fullName evidence="9">Dof zinc finger protein</fullName>
    </recommendedName>
</protein>
<keyword evidence="4 9" id="KW-0805">Transcription regulation</keyword>
<dbReference type="GO" id="GO:0003677">
    <property type="term" value="F:DNA binding"/>
    <property type="evidence" value="ECO:0007669"/>
    <property type="project" value="UniProtKB-UniRule"/>
</dbReference>
<evidence type="ECO:0000256" key="7">
    <source>
        <dbReference type="ARBA" id="ARBA00023242"/>
    </source>
</evidence>
<feature type="region of interest" description="Disordered" evidence="10">
    <location>
        <begin position="210"/>
        <end position="229"/>
    </location>
</feature>
<feature type="compositionally biased region" description="Basic and acidic residues" evidence="10">
    <location>
        <begin position="303"/>
        <end position="313"/>
    </location>
</feature>
<dbReference type="AlphaFoldDB" id="A0A6D2JRM5"/>
<keyword evidence="5 8" id="KW-0238">DNA-binding</keyword>
<evidence type="ECO:0000256" key="1">
    <source>
        <dbReference type="ARBA" id="ARBA00022723"/>
    </source>
</evidence>